<feature type="repeat" description="TPR" evidence="3">
    <location>
        <begin position="769"/>
        <end position="802"/>
    </location>
</feature>
<dbReference type="PROSITE" id="PS50005">
    <property type="entry name" value="TPR"/>
    <property type="match status" value="4"/>
</dbReference>
<dbReference type="SUPFAM" id="SSF48452">
    <property type="entry name" value="TPR-like"/>
    <property type="match status" value="4"/>
</dbReference>
<dbReference type="RefSeq" id="WP_136548993.1">
    <property type="nucleotide sequence ID" value="NZ_CP031093.1"/>
</dbReference>
<evidence type="ECO:0000256" key="2">
    <source>
        <dbReference type="ARBA" id="ARBA00022803"/>
    </source>
</evidence>
<dbReference type="InterPro" id="IPR011717">
    <property type="entry name" value="TPR-4"/>
</dbReference>
<dbReference type="Proteomes" id="UP000298049">
    <property type="component" value="Chromosome"/>
</dbReference>
<accession>A0A4P7XHW6</accession>
<dbReference type="Pfam" id="PF07721">
    <property type="entry name" value="TPR_4"/>
    <property type="match status" value="1"/>
</dbReference>
<dbReference type="EMBL" id="CP031093">
    <property type="protein sequence ID" value="QCF26273.1"/>
    <property type="molecule type" value="Genomic_DNA"/>
</dbReference>
<dbReference type="AlphaFoldDB" id="A0A4P7XHW6"/>
<keyword evidence="2 3" id="KW-0802">TPR repeat</keyword>
<dbReference type="PANTHER" id="PTHR45586">
    <property type="entry name" value="TPR REPEAT-CONTAINING PROTEIN PA4667"/>
    <property type="match status" value="1"/>
</dbReference>
<feature type="chain" id="PRO_5020372861" evidence="4">
    <location>
        <begin position="22"/>
        <end position="896"/>
    </location>
</feature>
<dbReference type="Pfam" id="PF13431">
    <property type="entry name" value="TPR_17"/>
    <property type="match status" value="1"/>
</dbReference>
<evidence type="ECO:0000256" key="4">
    <source>
        <dbReference type="SAM" id="SignalP"/>
    </source>
</evidence>
<keyword evidence="4" id="KW-0732">Signal</keyword>
<keyword evidence="6" id="KW-1185">Reference proteome</keyword>
<reference evidence="5 6" key="1">
    <citation type="submission" date="2018-07" db="EMBL/GenBank/DDBJ databases">
        <title>Marsedoiliclastica nanhaica gen. nov. sp. nov., a novel marine hydrocarbonoclastic bacterium isolated from an in-situ enriched hydrocarbon-degrading consortium in deep-sea sediment.</title>
        <authorList>
            <person name="Dong C."/>
            <person name="Ma T."/>
            <person name="Liu R."/>
            <person name="Shao Z."/>
        </authorList>
    </citation>
    <scope>NUCLEOTIDE SEQUENCE [LARGE SCALE GENOMIC DNA]</scope>
    <source>
        <strain evidence="6">soil36-7</strain>
    </source>
</reference>
<organism evidence="5 6">
    <name type="scientific">Hydrocarboniclastica marina</name>
    <dbReference type="NCBI Taxonomy" id="2259620"/>
    <lineage>
        <taxon>Bacteria</taxon>
        <taxon>Pseudomonadati</taxon>
        <taxon>Pseudomonadota</taxon>
        <taxon>Gammaproteobacteria</taxon>
        <taxon>Alteromonadales</taxon>
        <taxon>Alteromonadaceae</taxon>
        <taxon>Hydrocarboniclastica</taxon>
    </lineage>
</organism>
<evidence type="ECO:0000313" key="6">
    <source>
        <dbReference type="Proteomes" id="UP000298049"/>
    </source>
</evidence>
<gene>
    <name evidence="5" type="ORF">soil367_10195</name>
</gene>
<name>A0A4P7XHW6_9ALTE</name>
<feature type="repeat" description="TPR" evidence="3">
    <location>
        <begin position="490"/>
        <end position="523"/>
    </location>
</feature>
<evidence type="ECO:0000313" key="5">
    <source>
        <dbReference type="EMBL" id="QCF26273.1"/>
    </source>
</evidence>
<dbReference type="Pfam" id="PF14559">
    <property type="entry name" value="TPR_19"/>
    <property type="match status" value="4"/>
</dbReference>
<feature type="repeat" description="TPR" evidence="3">
    <location>
        <begin position="524"/>
        <end position="557"/>
    </location>
</feature>
<dbReference type="GO" id="GO:0042802">
    <property type="term" value="F:identical protein binding"/>
    <property type="evidence" value="ECO:0007669"/>
    <property type="project" value="InterPro"/>
</dbReference>
<dbReference type="KEGG" id="hmi:soil367_10195"/>
<sequence>MTAKRAIQASILAAALSFGLAGCNSSEELSQEEARFLSHIDQAKFYQRQGELKASTQEARNAMDLLPTHIEPYLLIIDNLVKAGDGASVERQIATLRERIEDGAIEQHTENKLHLMLARGHYLQGEFEQAQASLSQIKEPSSSQKLEATLIRGEMALAERDLDKAREIFTTAREQDNQDVMPLVGLSKTAFHNGERDKARDLMAQAEELDSTDTELWLWKAQMAQEEERWEDARQGYEKALEDIGQYDVMTFRKYETISSLIEVLRAQNKAQEAFVYEEILAKSGPGTLRSNFIAAQEMYEEGDLEGAARALEEILAQAATHERAQLMLGLIRFQQGRPKEAEQLLESLASLNNDDASRLLAATKLQLRQPEAARELLDNIDENETNPGTLALVGMASLASGDHDTGRRYIERSLELDPDNTELRIRYARYLASRENMSGAIDQLKTAIGRTPDSENAFLTLARLQAAQQNTADAAQTLEKWRKAHPDSIRALISSGDLAASQGENQRARQYYQQALQKAPEDISARVALGNLARRNDDPAGALEHFKAALEIQPNSREALRGLVQVSRGDEARYQETLKWLSDLGEAKPEAIGPKLVLMEDALTKGEFERAESVASAIVNMADAPTEAEPLLSSLYTTVAQQALREENQERATKVLEQGRERFPDNENLALMTSRLYLNQGKEDQALDIISEVKKSNPASATPFLLEAEYRVENEEFEKAANLFELALEKDDNPETILKLSSALRRDRQPSKAIEVLETGANRHQNNAQIQLALAIGYQGTDETGKAQQAYETLLKLAPNNPVALNNLAWIYHEQDDDRATDLAKRAYELNPRSAAIADTYGWILFSTGKVEESLPVLESAYELAPTAEEIALHLAEVYKATNQDDKARSVLEKI</sequence>
<dbReference type="InterPro" id="IPR019734">
    <property type="entry name" value="TPR_rpt"/>
</dbReference>
<keyword evidence="1" id="KW-0677">Repeat</keyword>
<evidence type="ECO:0000256" key="3">
    <source>
        <dbReference type="PROSITE-ProRule" id="PRU00339"/>
    </source>
</evidence>
<dbReference type="SMART" id="SM00028">
    <property type="entry name" value="TPR"/>
    <property type="match status" value="12"/>
</dbReference>
<dbReference type="OrthoDB" id="9766710at2"/>
<dbReference type="InterPro" id="IPR051012">
    <property type="entry name" value="CellSynth/LPSAsmb/PSIAsmb"/>
</dbReference>
<dbReference type="PROSITE" id="PS51257">
    <property type="entry name" value="PROKAR_LIPOPROTEIN"/>
    <property type="match status" value="1"/>
</dbReference>
<proteinExistence type="predicted"/>
<dbReference type="PANTHER" id="PTHR45586:SF1">
    <property type="entry name" value="LIPOPOLYSACCHARIDE ASSEMBLY PROTEIN B"/>
    <property type="match status" value="1"/>
</dbReference>
<protein>
    <submittedName>
        <fullName evidence="5">Uncharacterized protein</fullName>
    </submittedName>
</protein>
<dbReference type="InterPro" id="IPR011990">
    <property type="entry name" value="TPR-like_helical_dom_sf"/>
</dbReference>
<evidence type="ECO:0000256" key="1">
    <source>
        <dbReference type="ARBA" id="ARBA00022737"/>
    </source>
</evidence>
<feature type="signal peptide" evidence="4">
    <location>
        <begin position="1"/>
        <end position="21"/>
    </location>
</feature>
<dbReference type="Gene3D" id="1.25.40.10">
    <property type="entry name" value="Tetratricopeptide repeat domain"/>
    <property type="match status" value="4"/>
</dbReference>
<dbReference type="Pfam" id="PF13432">
    <property type="entry name" value="TPR_16"/>
    <property type="match status" value="1"/>
</dbReference>
<feature type="repeat" description="TPR" evidence="3">
    <location>
        <begin position="388"/>
        <end position="421"/>
    </location>
</feature>